<gene>
    <name evidence="1" type="ORF">MW7_014640</name>
</gene>
<evidence type="ECO:0000313" key="2">
    <source>
        <dbReference type="Proteomes" id="UP000004277"/>
    </source>
</evidence>
<proteinExistence type="predicted"/>
<accession>A0ACD3SME1</accession>
<comment type="caution">
    <text evidence="1">The sequence shown here is derived from an EMBL/GenBank/DDBJ whole genome shotgun (WGS) entry which is preliminary data.</text>
</comment>
<keyword evidence="2" id="KW-1185">Reference proteome</keyword>
<dbReference type="EMBL" id="AKCV02000025">
    <property type="protein sequence ID" value="TMS57323.1"/>
    <property type="molecule type" value="Genomic_DNA"/>
</dbReference>
<sequence length="292" mass="31172">MVVPYPPGSTPDLIARYVSEKLGGVIGQPVVIDNRVGAGGNIGTGYVARAKPDGYTLLFTINGPLVTAPLLYSRLGYDPARDFVPVALIATSPSVLVVDARLPVRTVAELRAYAAARPGKLAYGSVGKGSSAHLTMEQFKSRAEIDLLHVPYASYAQVVTAMMGGHVQVAFMVPGSAMPQVQTGKLRALAVTAPARSMLLPDLPTMIESGFSQLESTTWQALLAPANTPAPIVERLQKIIADLLHDDATRAAFKANYFLPATGAVSLLGDFMKTERERWAVWIRAANLHPEP</sequence>
<organism evidence="1 2">
    <name type="scientific">Imbroritus primus</name>
    <dbReference type="NCBI Taxonomy" id="3058603"/>
    <lineage>
        <taxon>Bacteria</taxon>
        <taxon>Pseudomonadati</taxon>
        <taxon>Pseudomonadota</taxon>
        <taxon>Betaproteobacteria</taxon>
        <taxon>Burkholderiales</taxon>
        <taxon>Burkholderiaceae</taxon>
        <taxon>Imbroritus</taxon>
    </lineage>
</organism>
<protein>
    <submittedName>
        <fullName evidence="1">Tripartite tricarboxylate transporter substrate binding protein</fullName>
    </submittedName>
</protein>
<reference evidence="1" key="1">
    <citation type="submission" date="2019-05" db="EMBL/GenBank/DDBJ databases">
        <title>Revised genome assembly of Burkholderiaceae (previously Ralstonia) sp. PBA.</title>
        <authorList>
            <person name="Gan H.M."/>
        </authorList>
    </citation>
    <scope>NUCLEOTIDE SEQUENCE</scope>
    <source>
        <strain evidence="1">PBA</strain>
    </source>
</reference>
<name>A0ACD3SME1_9BURK</name>
<evidence type="ECO:0000313" key="1">
    <source>
        <dbReference type="EMBL" id="TMS57323.1"/>
    </source>
</evidence>
<dbReference type="Proteomes" id="UP000004277">
    <property type="component" value="Unassembled WGS sequence"/>
</dbReference>